<protein>
    <recommendedName>
        <fullName evidence="5">DUF3618 domain-containing protein</fullName>
    </recommendedName>
</protein>
<evidence type="ECO:0000313" key="3">
    <source>
        <dbReference type="EMBL" id="MDA0138157.1"/>
    </source>
</evidence>
<keyword evidence="2" id="KW-0472">Membrane</keyword>
<keyword evidence="2" id="KW-0812">Transmembrane</keyword>
<evidence type="ECO:0000256" key="1">
    <source>
        <dbReference type="SAM" id="MobiDB-lite"/>
    </source>
</evidence>
<keyword evidence="2" id="KW-1133">Transmembrane helix</keyword>
<gene>
    <name evidence="3" type="ORF">OJ962_11660</name>
</gene>
<feature type="transmembrane region" description="Helical" evidence="2">
    <location>
        <begin position="96"/>
        <end position="114"/>
    </location>
</feature>
<evidence type="ECO:0000256" key="2">
    <source>
        <dbReference type="SAM" id="Phobius"/>
    </source>
</evidence>
<keyword evidence="4" id="KW-1185">Reference proteome</keyword>
<organism evidence="3 4">
    <name type="scientific">Solirubrobacter deserti</name>
    <dbReference type="NCBI Taxonomy" id="2282478"/>
    <lineage>
        <taxon>Bacteria</taxon>
        <taxon>Bacillati</taxon>
        <taxon>Actinomycetota</taxon>
        <taxon>Thermoleophilia</taxon>
        <taxon>Solirubrobacterales</taxon>
        <taxon>Solirubrobacteraceae</taxon>
        <taxon>Solirubrobacter</taxon>
    </lineage>
</organism>
<feature type="compositionally biased region" description="Low complexity" evidence="1">
    <location>
        <begin position="136"/>
        <end position="152"/>
    </location>
</feature>
<feature type="region of interest" description="Disordered" evidence="1">
    <location>
        <begin position="133"/>
        <end position="152"/>
    </location>
</feature>
<evidence type="ECO:0000313" key="4">
    <source>
        <dbReference type="Proteomes" id="UP001147700"/>
    </source>
</evidence>
<dbReference type="RefSeq" id="WP_202956394.1">
    <property type="nucleotide sequence ID" value="NZ_JAPCID010000014.1"/>
</dbReference>
<comment type="caution">
    <text evidence="3">The sequence shown here is derived from an EMBL/GenBank/DDBJ whole genome shotgun (WGS) entry which is preliminary data.</text>
</comment>
<dbReference type="EMBL" id="JAPCID010000014">
    <property type="protein sequence ID" value="MDA0138157.1"/>
    <property type="molecule type" value="Genomic_DNA"/>
</dbReference>
<name>A0ABT4RHY8_9ACTN</name>
<accession>A0ABT4RHY8</accession>
<reference evidence="3" key="1">
    <citation type="submission" date="2022-10" db="EMBL/GenBank/DDBJ databases">
        <title>The WGS of Solirubrobacter sp. CPCC 204708.</title>
        <authorList>
            <person name="Jiang Z."/>
        </authorList>
    </citation>
    <scope>NUCLEOTIDE SEQUENCE</scope>
    <source>
        <strain evidence="3">CPCC 204708</strain>
    </source>
</reference>
<sequence length="152" mass="16302">MANKKVKQAGKAAQTARTNPYVTRIIEDEDLRQNIVQAFESARDAYSRLNNGKSPTKQIFEDKKLQKHIRESADGVRNASVALYEAPKKRKSGGGGFGRVLLLGVVGGAVALALSEGLRKKVLDALFGAEEEFEYTSTTSSPSSTPTAGTTA</sequence>
<evidence type="ECO:0008006" key="5">
    <source>
        <dbReference type="Google" id="ProtNLM"/>
    </source>
</evidence>
<proteinExistence type="predicted"/>
<dbReference type="Proteomes" id="UP001147700">
    <property type="component" value="Unassembled WGS sequence"/>
</dbReference>